<evidence type="ECO:0000259" key="8">
    <source>
        <dbReference type="PROSITE" id="PS50928"/>
    </source>
</evidence>
<evidence type="ECO:0000256" key="7">
    <source>
        <dbReference type="RuleBase" id="RU363032"/>
    </source>
</evidence>
<dbReference type="InterPro" id="IPR000515">
    <property type="entry name" value="MetI-like"/>
</dbReference>
<dbReference type="InterPro" id="IPR051393">
    <property type="entry name" value="ABC_transporter_permease"/>
</dbReference>
<keyword evidence="6 7" id="KW-0472">Membrane</keyword>
<feature type="transmembrane region" description="Helical" evidence="7">
    <location>
        <begin position="20"/>
        <end position="38"/>
    </location>
</feature>
<keyword evidence="5 7" id="KW-1133">Transmembrane helix</keyword>
<feature type="transmembrane region" description="Helical" evidence="7">
    <location>
        <begin position="215"/>
        <end position="235"/>
    </location>
</feature>
<organism evidence="9 10">
    <name type="scientific">Paenibacillus baimaensis</name>
    <dbReference type="NCBI Taxonomy" id="2982185"/>
    <lineage>
        <taxon>Bacteria</taxon>
        <taxon>Bacillati</taxon>
        <taxon>Bacillota</taxon>
        <taxon>Bacilli</taxon>
        <taxon>Bacillales</taxon>
        <taxon>Paenibacillaceae</taxon>
        <taxon>Paenibacillus</taxon>
    </lineage>
</organism>
<feature type="transmembrane region" description="Helical" evidence="7">
    <location>
        <begin position="113"/>
        <end position="133"/>
    </location>
</feature>
<feature type="transmembrane region" description="Helical" evidence="7">
    <location>
        <begin position="161"/>
        <end position="194"/>
    </location>
</feature>
<dbReference type="InterPro" id="IPR035906">
    <property type="entry name" value="MetI-like_sf"/>
</dbReference>
<dbReference type="CDD" id="cd06261">
    <property type="entry name" value="TM_PBP2"/>
    <property type="match status" value="1"/>
</dbReference>
<dbReference type="Proteomes" id="UP001652445">
    <property type="component" value="Unassembled WGS sequence"/>
</dbReference>
<dbReference type="PANTHER" id="PTHR30193:SF37">
    <property type="entry name" value="INNER MEMBRANE ABC TRANSPORTER PERMEASE PROTEIN YCJO"/>
    <property type="match status" value="1"/>
</dbReference>
<dbReference type="PANTHER" id="PTHR30193">
    <property type="entry name" value="ABC TRANSPORTER PERMEASE PROTEIN"/>
    <property type="match status" value="1"/>
</dbReference>
<dbReference type="EMBL" id="JAOQIO010000089">
    <property type="protein sequence ID" value="MCU6794936.1"/>
    <property type="molecule type" value="Genomic_DNA"/>
</dbReference>
<dbReference type="RefSeq" id="WP_262685999.1">
    <property type="nucleotide sequence ID" value="NZ_JAOQIO010000089.1"/>
</dbReference>
<protein>
    <submittedName>
        <fullName evidence="9">Sugar ABC transporter permease</fullName>
    </submittedName>
</protein>
<name>A0ABT2ULM0_9BACL</name>
<evidence type="ECO:0000256" key="5">
    <source>
        <dbReference type="ARBA" id="ARBA00022989"/>
    </source>
</evidence>
<dbReference type="Gene3D" id="1.10.3720.10">
    <property type="entry name" value="MetI-like"/>
    <property type="match status" value="1"/>
</dbReference>
<comment type="caution">
    <text evidence="9">The sequence shown here is derived from an EMBL/GenBank/DDBJ whole genome shotgun (WGS) entry which is preliminary data.</text>
</comment>
<sequence>MISPRVNRRTLTKQSRAAFFFLLPTALLLSLFVFWPIINSFWLSLHQWSLLETEHPFIGINNYSKLMQDERLWNSVRNTVYFTVSSVPLGIFFSLLLALLCNLTLKGMSFFKAIYFLPVISSFAVLSIIWSFLMDPDIGLLSYYGHIIGFSVTGWLRDTTWAMPAVILIAIWKNVGFNMVIFMAGLQGISISLYEAAKMDGANTLQKFWHITLPSLRHTTLFVTIISIIASFQVFDQVFVMTHGGPLFSTETIVYYIYHQGFELLDMGYASSAAWVLFVVVFLITLTQLKLFNFNETD</sequence>
<evidence type="ECO:0000256" key="1">
    <source>
        <dbReference type="ARBA" id="ARBA00004651"/>
    </source>
</evidence>
<reference evidence="9 10" key="1">
    <citation type="submission" date="2022-09" db="EMBL/GenBank/DDBJ databases">
        <authorList>
            <person name="Han X.L."/>
            <person name="Wang Q."/>
            <person name="Lu T."/>
        </authorList>
    </citation>
    <scope>NUCLEOTIDE SEQUENCE [LARGE SCALE GENOMIC DNA]</scope>
    <source>
        <strain evidence="9 10">WQ 127069</strain>
    </source>
</reference>
<keyword evidence="2 7" id="KW-0813">Transport</keyword>
<comment type="similarity">
    <text evidence="7">Belongs to the binding-protein-dependent transport system permease family.</text>
</comment>
<feature type="transmembrane region" description="Helical" evidence="7">
    <location>
        <begin position="272"/>
        <end position="292"/>
    </location>
</feature>
<comment type="subcellular location">
    <subcellularLocation>
        <location evidence="1 7">Cell membrane</location>
        <topology evidence="1 7">Multi-pass membrane protein</topology>
    </subcellularLocation>
</comment>
<evidence type="ECO:0000256" key="2">
    <source>
        <dbReference type="ARBA" id="ARBA00022448"/>
    </source>
</evidence>
<evidence type="ECO:0000313" key="10">
    <source>
        <dbReference type="Proteomes" id="UP001652445"/>
    </source>
</evidence>
<evidence type="ECO:0000256" key="6">
    <source>
        <dbReference type="ARBA" id="ARBA00023136"/>
    </source>
</evidence>
<evidence type="ECO:0000256" key="4">
    <source>
        <dbReference type="ARBA" id="ARBA00022692"/>
    </source>
</evidence>
<accession>A0ABT2ULM0</accession>
<keyword evidence="4 7" id="KW-0812">Transmembrane</keyword>
<gene>
    <name evidence="9" type="ORF">OB236_22775</name>
</gene>
<evidence type="ECO:0000313" key="9">
    <source>
        <dbReference type="EMBL" id="MCU6794936.1"/>
    </source>
</evidence>
<dbReference type="PROSITE" id="PS50928">
    <property type="entry name" value="ABC_TM1"/>
    <property type="match status" value="1"/>
</dbReference>
<dbReference type="SUPFAM" id="SSF161098">
    <property type="entry name" value="MetI-like"/>
    <property type="match status" value="1"/>
</dbReference>
<keyword evidence="10" id="KW-1185">Reference proteome</keyword>
<evidence type="ECO:0000256" key="3">
    <source>
        <dbReference type="ARBA" id="ARBA00022475"/>
    </source>
</evidence>
<proteinExistence type="inferred from homology"/>
<dbReference type="Pfam" id="PF00528">
    <property type="entry name" value="BPD_transp_1"/>
    <property type="match status" value="1"/>
</dbReference>
<feature type="domain" description="ABC transmembrane type-1" evidence="8">
    <location>
        <begin position="76"/>
        <end position="288"/>
    </location>
</feature>
<keyword evidence="3" id="KW-1003">Cell membrane</keyword>
<feature type="transmembrane region" description="Helical" evidence="7">
    <location>
        <begin position="80"/>
        <end position="101"/>
    </location>
</feature>